<sequence>MDANELGRWTRFAAKGGIGKCTATQDCIAEGAEDLMFMKDDEIVVLMQIPAQEDMYLGYCEGVVGKFHGADVRFHGRLKRPVMTKRSSRSLSRSSSRPSSSQSATAPPMVSRDSLSAAPGHGHSQPQSTSPSLSLPTPPSRMSYSYSAASISVTDEASLSTSMSQGGTTSAVSSPPLPSSPHLPAPNTHSQSTHEEDAHLRSASHSSGSTALDSAPRTPADFGKEGLGESMDHSGLVRIVSLSRQVDSPTELHDEGALKFPLRRELSVDTQKAVSGDGRRSSSEETRVPSMQNSPSLESVKEQPSLEKGEESTERSSYAETDTDDVSSRISVALSDGEVGIGLSLLNDLAGDGDDASSTYSSVNRRSFADQHPSIAHDNSQAEVEDPHINIQASRPIGLAPIYQAWVSDWKNRAHHLLHHCAVLHVRLCVLLSAIRNTEGRNGRARRTFTTTTVIHAIP</sequence>
<evidence type="ECO:0000313" key="2">
    <source>
        <dbReference type="Proteomes" id="UP001148662"/>
    </source>
</evidence>
<comment type="caution">
    <text evidence="1">The sequence shown here is derived from an EMBL/GenBank/DDBJ whole genome shotgun (WGS) entry which is preliminary data.</text>
</comment>
<reference evidence="1" key="1">
    <citation type="submission" date="2022-07" db="EMBL/GenBank/DDBJ databases">
        <title>Genome Sequence of Phlebia brevispora.</title>
        <authorList>
            <person name="Buettner E."/>
        </authorList>
    </citation>
    <scope>NUCLEOTIDE SEQUENCE</scope>
    <source>
        <strain evidence="1">MPL23</strain>
    </source>
</reference>
<keyword evidence="2" id="KW-1185">Reference proteome</keyword>
<gene>
    <name evidence="1" type="ORF">NM688_g6822</name>
</gene>
<organism evidence="1 2">
    <name type="scientific">Phlebia brevispora</name>
    <dbReference type="NCBI Taxonomy" id="194682"/>
    <lineage>
        <taxon>Eukaryota</taxon>
        <taxon>Fungi</taxon>
        <taxon>Dikarya</taxon>
        <taxon>Basidiomycota</taxon>
        <taxon>Agaricomycotina</taxon>
        <taxon>Agaricomycetes</taxon>
        <taxon>Polyporales</taxon>
        <taxon>Meruliaceae</taxon>
        <taxon>Phlebia</taxon>
    </lineage>
</organism>
<evidence type="ECO:0000313" key="1">
    <source>
        <dbReference type="EMBL" id="KAJ3536565.1"/>
    </source>
</evidence>
<dbReference type="Proteomes" id="UP001148662">
    <property type="component" value="Unassembled WGS sequence"/>
</dbReference>
<dbReference type="EMBL" id="JANHOG010001470">
    <property type="protein sequence ID" value="KAJ3536565.1"/>
    <property type="molecule type" value="Genomic_DNA"/>
</dbReference>
<protein>
    <submittedName>
        <fullName evidence="1">Uncharacterized protein</fullName>
    </submittedName>
</protein>
<accession>A0ACC1SC29</accession>
<proteinExistence type="predicted"/>
<name>A0ACC1SC29_9APHY</name>